<dbReference type="HOGENOM" id="CLU_086367_1_0_6"/>
<protein>
    <submittedName>
        <fullName evidence="1">Uncharacterized protein</fullName>
    </submittedName>
</protein>
<proteinExistence type="predicted"/>
<evidence type="ECO:0000313" key="2">
    <source>
        <dbReference type="Proteomes" id="UP000002383"/>
    </source>
</evidence>
<dbReference type="RefSeq" id="WP_012639554.1">
    <property type="nucleotide sequence ID" value="NC_011901.1"/>
</dbReference>
<reference evidence="1 2" key="1">
    <citation type="journal article" date="2011" name="Stand. Genomic Sci.">
        <title>Complete genome sequence of 'Thioalkalivibrio sulfidophilus' HL-EbGr7.</title>
        <authorList>
            <person name="Muyzer G."/>
            <person name="Sorokin D.Y."/>
            <person name="Mavromatis K."/>
            <person name="Lapidus A."/>
            <person name="Clum A."/>
            <person name="Ivanova N."/>
            <person name="Pati A."/>
            <person name="d'Haeseleer P."/>
            <person name="Woyke T."/>
            <person name="Kyrpides N.C."/>
        </authorList>
    </citation>
    <scope>NUCLEOTIDE SEQUENCE [LARGE SCALE GENOMIC DNA]</scope>
    <source>
        <strain evidence="1 2">HL-EbGR7</strain>
    </source>
</reference>
<organism evidence="1 2">
    <name type="scientific">Thioalkalivibrio sulfidiphilus (strain HL-EbGR7)</name>
    <dbReference type="NCBI Taxonomy" id="396588"/>
    <lineage>
        <taxon>Bacteria</taxon>
        <taxon>Pseudomonadati</taxon>
        <taxon>Pseudomonadota</taxon>
        <taxon>Gammaproteobacteria</taxon>
        <taxon>Chromatiales</taxon>
        <taxon>Ectothiorhodospiraceae</taxon>
        <taxon>Thioalkalivibrio</taxon>
    </lineage>
</organism>
<accession>B8GPU4</accession>
<dbReference type="EMBL" id="CP001339">
    <property type="protein sequence ID" value="ACL74091.1"/>
    <property type="molecule type" value="Genomic_DNA"/>
</dbReference>
<evidence type="ECO:0000313" key="1">
    <source>
        <dbReference type="EMBL" id="ACL74091.1"/>
    </source>
</evidence>
<dbReference type="AlphaFoldDB" id="B8GPU4"/>
<gene>
    <name evidence="1" type="ordered locus">Tgr7_3021</name>
</gene>
<name>B8GPU4_THISH</name>
<dbReference type="OrthoDB" id="5294130at2"/>
<dbReference type="KEGG" id="tgr:Tgr7_3021"/>
<dbReference type="STRING" id="396588.Tgr7_3021"/>
<dbReference type="Proteomes" id="UP000002383">
    <property type="component" value="Chromosome"/>
</dbReference>
<keyword evidence="2" id="KW-1185">Reference proteome</keyword>
<dbReference type="eggNOG" id="COG2413">
    <property type="taxonomic scope" value="Bacteria"/>
</dbReference>
<sequence length="206" mass="22854">MSTNDLRVRQLIMEEAARIILDEGVADYGLAKRKAAERLGAGQTRNLPRNVEIEEAVHARQRLFEDDASREALTRLREAAVQAMELLAPFEPRLVGPVLEGLVNGREEITLHLFADSVEEVIFHLEDRGIRWRGDERRMRSGQGYVFYPVIAFSGPGADVEAVVFPVKGIRQAPPSPVDGKPMRRAGIKEVRGLLGSEKCELGSGN</sequence>